<proteinExistence type="predicted"/>
<accession>A0AC34GMZ7</accession>
<protein>
    <submittedName>
        <fullName evidence="2">Uncharacterized protein</fullName>
    </submittedName>
</protein>
<evidence type="ECO:0000313" key="1">
    <source>
        <dbReference type="Proteomes" id="UP000887579"/>
    </source>
</evidence>
<organism evidence="1 2">
    <name type="scientific">Panagrolaimus sp. ES5</name>
    <dbReference type="NCBI Taxonomy" id="591445"/>
    <lineage>
        <taxon>Eukaryota</taxon>
        <taxon>Metazoa</taxon>
        <taxon>Ecdysozoa</taxon>
        <taxon>Nematoda</taxon>
        <taxon>Chromadorea</taxon>
        <taxon>Rhabditida</taxon>
        <taxon>Tylenchina</taxon>
        <taxon>Panagrolaimomorpha</taxon>
        <taxon>Panagrolaimoidea</taxon>
        <taxon>Panagrolaimidae</taxon>
        <taxon>Panagrolaimus</taxon>
    </lineage>
</organism>
<name>A0AC34GMZ7_9BILA</name>
<dbReference type="WBParaSite" id="ES5_v2.g30994.t1">
    <property type="protein sequence ID" value="ES5_v2.g30994.t1"/>
    <property type="gene ID" value="ES5_v2.g30994"/>
</dbReference>
<sequence length="126" mass="14447">MRRNRESSITSSKKKMILTFDERKKIIRKINIFGSSTSSITGKYDAADFLHAEFSLKVMPLSILMKTLHVISAIYSQEKIYDHWLILPATKILHGIISQQKNPKVLNVIIGDVSFFGGERYCIRVM</sequence>
<reference evidence="2" key="1">
    <citation type="submission" date="2022-11" db="UniProtKB">
        <authorList>
            <consortium name="WormBaseParasite"/>
        </authorList>
    </citation>
    <scope>IDENTIFICATION</scope>
</reference>
<dbReference type="Proteomes" id="UP000887579">
    <property type="component" value="Unplaced"/>
</dbReference>
<evidence type="ECO:0000313" key="2">
    <source>
        <dbReference type="WBParaSite" id="ES5_v2.g30994.t1"/>
    </source>
</evidence>